<protein>
    <submittedName>
        <fullName evidence="3">Ldh family oxidoreductase</fullName>
    </submittedName>
</protein>
<dbReference type="PANTHER" id="PTHR11091:SF0">
    <property type="entry name" value="MALATE DEHYDROGENASE"/>
    <property type="match status" value="1"/>
</dbReference>
<evidence type="ECO:0000256" key="1">
    <source>
        <dbReference type="ARBA" id="ARBA00006056"/>
    </source>
</evidence>
<comment type="caution">
    <text evidence="3">The sequence shown here is derived from an EMBL/GenBank/DDBJ whole genome shotgun (WGS) entry which is preliminary data.</text>
</comment>
<organism evidence="3 4">
    <name type="scientific">Luteimonas wenzhouensis</name>
    <dbReference type="NCBI Taxonomy" id="2599615"/>
    <lineage>
        <taxon>Bacteria</taxon>
        <taxon>Pseudomonadati</taxon>
        <taxon>Pseudomonadota</taxon>
        <taxon>Gammaproteobacteria</taxon>
        <taxon>Lysobacterales</taxon>
        <taxon>Lysobacteraceae</taxon>
        <taxon>Luteimonas</taxon>
    </lineage>
</organism>
<dbReference type="AlphaFoldDB" id="A0A5C5U1H2"/>
<accession>A0A5C5U1H2</accession>
<evidence type="ECO:0000313" key="4">
    <source>
        <dbReference type="Proteomes" id="UP000315949"/>
    </source>
</evidence>
<dbReference type="InterPro" id="IPR043144">
    <property type="entry name" value="Mal/L-sulf/L-lact_DH-like_ah"/>
</dbReference>
<dbReference type="InterPro" id="IPR036111">
    <property type="entry name" value="Mal/L-sulfo/L-lacto_DH-like_sf"/>
</dbReference>
<dbReference type="GO" id="GO:0016491">
    <property type="term" value="F:oxidoreductase activity"/>
    <property type="evidence" value="ECO:0007669"/>
    <property type="project" value="UniProtKB-KW"/>
</dbReference>
<dbReference type="Proteomes" id="UP000315949">
    <property type="component" value="Unassembled WGS sequence"/>
</dbReference>
<dbReference type="OrthoDB" id="9769447at2"/>
<evidence type="ECO:0000256" key="2">
    <source>
        <dbReference type="ARBA" id="ARBA00023002"/>
    </source>
</evidence>
<comment type="similarity">
    <text evidence="1">Belongs to the LDH2/MDH2 oxidoreductase family.</text>
</comment>
<proteinExistence type="inferred from homology"/>
<dbReference type="PANTHER" id="PTHR11091">
    <property type="entry name" value="OXIDOREDUCTASE-RELATED"/>
    <property type="match status" value="1"/>
</dbReference>
<dbReference type="Pfam" id="PF02615">
    <property type="entry name" value="Ldh_2"/>
    <property type="match status" value="1"/>
</dbReference>
<reference evidence="3 4" key="1">
    <citation type="submission" date="2019-07" db="EMBL/GenBank/DDBJ databases">
        <title>Luteimonas sp. YD-1 nov., isolated from acidic soil.</title>
        <authorList>
            <person name="Zhou J."/>
        </authorList>
    </citation>
    <scope>NUCLEOTIDE SEQUENCE [LARGE SCALE GENOMIC DNA]</scope>
    <source>
        <strain evidence="3 4">YD-1</strain>
    </source>
</reference>
<gene>
    <name evidence="3" type="ORF">FQY79_08460</name>
</gene>
<keyword evidence="2" id="KW-0560">Oxidoreductase</keyword>
<evidence type="ECO:0000313" key="3">
    <source>
        <dbReference type="EMBL" id="TWT19834.1"/>
    </source>
</evidence>
<name>A0A5C5U1H2_9GAMM</name>
<dbReference type="Gene3D" id="3.30.1370.60">
    <property type="entry name" value="Hypothetical oxidoreductase yiak, domain 2"/>
    <property type="match status" value="1"/>
</dbReference>
<dbReference type="SUPFAM" id="SSF89733">
    <property type="entry name" value="L-sulfolactate dehydrogenase-like"/>
    <property type="match status" value="1"/>
</dbReference>
<dbReference type="Gene3D" id="1.10.1530.10">
    <property type="match status" value="1"/>
</dbReference>
<dbReference type="EMBL" id="VOHE01000003">
    <property type="protein sequence ID" value="TWT19834.1"/>
    <property type="molecule type" value="Genomic_DNA"/>
</dbReference>
<dbReference type="InterPro" id="IPR003767">
    <property type="entry name" value="Malate/L-lactate_DH-like"/>
</dbReference>
<dbReference type="InterPro" id="IPR043143">
    <property type="entry name" value="Mal/L-sulf/L-lact_DH-like_NADP"/>
</dbReference>
<sequence>MQMNDSVVLTLEEAGALVSSILGKAGFSEGHVRTLTWLMVSGERDGCAAHGLYRTLVCVHSLRSGKVVGDAEPEVHDQAPAIVRVDARGGYSLLAFEAGLPLLAEKARSQGLAAMAINRCVHFSALWPEIERLTDMGLVALACNPSHAWVAPAGGRVPLLGTNPIAFGWPRTGAPPYVFDFATSAVARGEIELRRRAGESIPEGWGIDAQGNPTTDPAKVLDEGAMLTFGGYKGSALSTMIELIAGPLIGDLTSLESMEYDAGAGASPYHGELVLALDPQRFLGDRAQEHLARAEAFLNAFDGTGARLPSQRRYQARERSLAEGVRIPAALHADLVALLE</sequence>
<keyword evidence="4" id="KW-1185">Reference proteome</keyword>